<dbReference type="EMBL" id="PIPJ01000006">
    <property type="protein sequence ID" value="RUO19956.1"/>
    <property type="molecule type" value="Genomic_DNA"/>
</dbReference>
<feature type="transmembrane region" description="Helical" evidence="1">
    <location>
        <begin position="12"/>
        <end position="35"/>
    </location>
</feature>
<comment type="caution">
    <text evidence="2">The sequence shown here is derived from an EMBL/GenBank/DDBJ whole genome shotgun (WGS) entry which is preliminary data.</text>
</comment>
<feature type="transmembrane region" description="Helical" evidence="1">
    <location>
        <begin position="41"/>
        <end position="59"/>
    </location>
</feature>
<keyword evidence="1" id="KW-0472">Membrane</keyword>
<keyword evidence="3" id="KW-1185">Reference proteome</keyword>
<reference evidence="3" key="1">
    <citation type="journal article" date="2018" name="Front. Microbiol.">
        <title>Genome-Based Analysis Reveals the Taxonomy and Diversity of the Family Idiomarinaceae.</title>
        <authorList>
            <person name="Liu Y."/>
            <person name="Lai Q."/>
            <person name="Shao Z."/>
        </authorList>
    </citation>
    <scope>NUCLEOTIDE SEQUENCE [LARGE SCALE GENOMIC DNA]</scope>
    <source>
        <strain evidence="3">GBPy7</strain>
    </source>
</reference>
<organism evidence="2 3">
    <name type="scientific">Aliidiomarina iranensis</name>
    <dbReference type="NCBI Taxonomy" id="1434071"/>
    <lineage>
        <taxon>Bacteria</taxon>
        <taxon>Pseudomonadati</taxon>
        <taxon>Pseudomonadota</taxon>
        <taxon>Gammaproteobacteria</taxon>
        <taxon>Alteromonadales</taxon>
        <taxon>Idiomarinaceae</taxon>
        <taxon>Aliidiomarina</taxon>
    </lineage>
</organism>
<accession>A0A432VUE0</accession>
<dbReference type="Proteomes" id="UP000288395">
    <property type="component" value="Unassembled WGS sequence"/>
</dbReference>
<keyword evidence="1" id="KW-1133">Transmembrane helix</keyword>
<dbReference type="RefSeq" id="WP_126767510.1">
    <property type="nucleotide sequence ID" value="NZ_PIPJ01000006.1"/>
</dbReference>
<evidence type="ECO:0000313" key="3">
    <source>
        <dbReference type="Proteomes" id="UP000288395"/>
    </source>
</evidence>
<dbReference type="OrthoDB" id="9979916at2"/>
<dbReference type="AlphaFoldDB" id="A0A432VUE0"/>
<gene>
    <name evidence="2" type="ORF">CWE08_08545</name>
</gene>
<name>A0A432VUE0_9GAMM</name>
<evidence type="ECO:0000256" key="1">
    <source>
        <dbReference type="SAM" id="Phobius"/>
    </source>
</evidence>
<sequence length="164" mass="18471">MKIQGKKVRSLLFKNITIALLAFSPVFLSAAWLISSGNVDTKIFILLTTAFIAIFYILINDYLEFKKAPDTIIFDLENGTVTRDNKVGSSVLKGMYFVGFGDNTTAYRPLLVRFDGSESLLTRHHIFDKNLGEIRDFSSQSKQLDVRVLNGFQLTNRRLIRGGA</sequence>
<evidence type="ECO:0000313" key="2">
    <source>
        <dbReference type="EMBL" id="RUO19956.1"/>
    </source>
</evidence>
<protein>
    <submittedName>
        <fullName evidence="2">Uncharacterized protein</fullName>
    </submittedName>
</protein>
<keyword evidence="1" id="KW-0812">Transmembrane</keyword>
<proteinExistence type="predicted"/>